<sequence>MQIQPSHAESLQCKSTEANELGTETAVAQAVASAKVLQVIAAEQEDSWYVANAEILVKLVRKGMVTDEYPLHDALHPIFAQLMRRFPLPKEEEELQD</sequence>
<proteinExistence type="predicted"/>
<keyword evidence="2" id="KW-1185">Reference proteome</keyword>
<accession>A0AAV9ZQ51</accession>
<evidence type="ECO:0000313" key="1">
    <source>
        <dbReference type="EMBL" id="KAK6988323.1"/>
    </source>
</evidence>
<dbReference type="InterPro" id="IPR046805">
    <property type="entry name" value="Tra1_ring"/>
</dbReference>
<organism evidence="1 2">
    <name type="scientific">Favolaschia claudopus</name>
    <dbReference type="NCBI Taxonomy" id="2862362"/>
    <lineage>
        <taxon>Eukaryota</taxon>
        <taxon>Fungi</taxon>
        <taxon>Dikarya</taxon>
        <taxon>Basidiomycota</taxon>
        <taxon>Agaricomycotina</taxon>
        <taxon>Agaricomycetes</taxon>
        <taxon>Agaricomycetidae</taxon>
        <taxon>Agaricales</taxon>
        <taxon>Marasmiineae</taxon>
        <taxon>Mycenaceae</taxon>
        <taxon>Favolaschia</taxon>
    </lineage>
</organism>
<dbReference type="Pfam" id="PF20206">
    <property type="entry name" value="Tra1_ring"/>
    <property type="match status" value="1"/>
</dbReference>
<comment type="caution">
    <text evidence="1">The sequence shown here is derived from an EMBL/GenBank/DDBJ whole genome shotgun (WGS) entry which is preliminary data.</text>
</comment>
<dbReference type="Proteomes" id="UP001362999">
    <property type="component" value="Unassembled WGS sequence"/>
</dbReference>
<gene>
    <name evidence="1" type="ORF">R3P38DRAFT_3291196</name>
</gene>
<evidence type="ECO:0000313" key="2">
    <source>
        <dbReference type="Proteomes" id="UP001362999"/>
    </source>
</evidence>
<protein>
    <submittedName>
        <fullName evidence="1">Uncharacterized protein</fullName>
    </submittedName>
</protein>
<reference evidence="1 2" key="1">
    <citation type="journal article" date="2024" name="J Genomics">
        <title>Draft genome sequencing and assembly of Favolaschia claudopus CIRM-BRFM 2984 isolated from oak limbs.</title>
        <authorList>
            <person name="Navarro D."/>
            <person name="Drula E."/>
            <person name="Chaduli D."/>
            <person name="Cazenave R."/>
            <person name="Ahrendt S."/>
            <person name="Wang J."/>
            <person name="Lipzen A."/>
            <person name="Daum C."/>
            <person name="Barry K."/>
            <person name="Grigoriev I.V."/>
            <person name="Favel A."/>
            <person name="Rosso M.N."/>
            <person name="Martin F."/>
        </authorList>
    </citation>
    <scope>NUCLEOTIDE SEQUENCE [LARGE SCALE GENOMIC DNA]</scope>
    <source>
        <strain evidence="1 2">CIRM-BRFM 2984</strain>
    </source>
</reference>
<dbReference type="AlphaFoldDB" id="A0AAV9ZQ51"/>
<name>A0AAV9ZQ51_9AGAR</name>
<dbReference type="EMBL" id="JAWWNJ010000124">
    <property type="protein sequence ID" value="KAK6988323.1"/>
    <property type="molecule type" value="Genomic_DNA"/>
</dbReference>